<keyword evidence="2 3" id="KW-0040">ANK repeat</keyword>
<evidence type="ECO:0000256" key="3">
    <source>
        <dbReference type="PROSITE-ProRule" id="PRU00023"/>
    </source>
</evidence>
<dbReference type="InterPro" id="IPR036770">
    <property type="entry name" value="Ankyrin_rpt-contain_sf"/>
</dbReference>
<sequence length="530" mass="59397">MSSPDHPKESPYEKFIHTPIKYYEEYIPVTITGPDGTILYENALFGLLHEIIRRDDVDSLQQYLAIAPEAIGSEDYDGPDYYSIFQFAHESGSFGALRFLLSHQKTVPECVSYRQEMWPLLNEAAHKADVDFVRFLLDNQPAFASIHERDVFGCTPILEAASIWPGGYGEVTTREPSVEKSEAVMNLLLDWGASPSDVVVHPERTTHTVLTSAVRWASPVLVKRLIDGGADVHAKVTARHVGLDCDHIYNMTAVSFAALHANFDVIQTIFDYRGVGVEIRDIVSFRDSSGSYPLHWVHRGHMSRGQRPYMTEAERGQTIQDVIKFTDLLIDIDRSAINMQDDLGNTPLHYATEHPLRNYKQYNSVFELLCSKGADASIRNNRRETPLHTILSHAFTADNADTKALNLLCTHGACVRDNDEDGNSPLHLALAELGPVDVVSFLLEQGADPNCMNVEHNTPLHLATSHPHHGQESRKHQDDVIKMVSEVAGTVGVNVLLNGEGKTAQQLIQEQKKLREEYDIRWLELRKACA</sequence>
<comment type="caution">
    <text evidence="4">The sequence shown here is derived from an EMBL/GenBank/DDBJ whole genome shotgun (WGS) entry which is preliminary data.</text>
</comment>
<dbReference type="Pfam" id="PF12796">
    <property type="entry name" value="Ank_2"/>
    <property type="match status" value="1"/>
</dbReference>
<dbReference type="SMART" id="SM00248">
    <property type="entry name" value="ANK"/>
    <property type="match status" value="9"/>
</dbReference>
<evidence type="ECO:0000313" key="4">
    <source>
        <dbReference type="EMBL" id="OBS19985.1"/>
    </source>
</evidence>
<evidence type="ECO:0000313" key="5">
    <source>
        <dbReference type="Proteomes" id="UP000091967"/>
    </source>
</evidence>
<dbReference type="PROSITE" id="PS50297">
    <property type="entry name" value="ANK_REP_REGION"/>
    <property type="match status" value="1"/>
</dbReference>
<dbReference type="PANTHER" id="PTHR24198:SF194">
    <property type="entry name" value="INVERSIN-A"/>
    <property type="match status" value="1"/>
</dbReference>
<evidence type="ECO:0000256" key="2">
    <source>
        <dbReference type="ARBA" id="ARBA00023043"/>
    </source>
</evidence>
<dbReference type="OrthoDB" id="823504at2759"/>
<dbReference type="PANTHER" id="PTHR24198">
    <property type="entry name" value="ANKYRIN REPEAT AND PROTEIN KINASE DOMAIN-CONTAINING PROTEIN"/>
    <property type="match status" value="1"/>
</dbReference>
<dbReference type="Gene3D" id="1.25.40.20">
    <property type="entry name" value="Ankyrin repeat-containing domain"/>
    <property type="match status" value="1"/>
</dbReference>
<accession>A0A1B8AHJ1</accession>
<dbReference type="EMBL" id="LYXU01000004">
    <property type="protein sequence ID" value="OBS19985.1"/>
    <property type="molecule type" value="Genomic_DNA"/>
</dbReference>
<feature type="repeat" description="ANK" evidence="3">
    <location>
        <begin position="421"/>
        <end position="454"/>
    </location>
</feature>
<name>A0A1B8AHJ1_FUSPO</name>
<dbReference type="OMA" id="AISHAMC"/>
<protein>
    <submittedName>
        <fullName evidence="4">Uncharacterized protein</fullName>
    </submittedName>
</protein>
<organism evidence="4 5">
    <name type="scientific">Fusarium poae</name>
    <dbReference type="NCBI Taxonomy" id="36050"/>
    <lineage>
        <taxon>Eukaryota</taxon>
        <taxon>Fungi</taxon>
        <taxon>Dikarya</taxon>
        <taxon>Ascomycota</taxon>
        <taxon>Pezizomycotina</taxon>
        <taxon>Sordariomycetes</taxon>
        <taxon>Hypocreomycetidae</taxon>
        <taxon>Hypocreales</taxon>
        <taxon>Nectriaceae</taxon>
        <taxon>Fusarium</taxon>
    </lineage>
</organism>
<evidence type="ECO:0000256" key="1">
    <source>
        <dbReference type="ARBA" id="ARBA00022737"/>
    </source>
</evidence>
<keyword evidence="1" id="KW-0677">Repeat</keyword>
<gene>
    <name evidence="4" type="ORF">FPOA_11708</name>
</gene>
<dbReference type="PROSITE" id="PS50088">
    <property type="entry name" value="ANK_REPEAT"/>
    <property type="match status" value="2"/>
</dbReference>
<dbReference type="Proteomes" id="UP000091967">
    <property type="component" value="Unassembled WGS sequence"/>
</dbReference>
<dbReference type="STRING" id="36050.A0A1B8AHJ1"/>
<feature type="repeat" description="ANK" evidence="3">
    <location>
        <begin position="343"/>
        <end position="381"/>
    </location>
</feature>
<reference evidence="4 5" key="1">
    <citation type="submission" date="2016-06" db="EMBL/GenBank/DDBJ databases">
        <title>Living apart together: crosstalk between the core and supernumerary genomes in a fungal plant pathogen.</title>
        <authorList>
            <person name="Vanheule A."/>
            <person name="Audenaert K."/>
            <person name="Warris S."/>
            <person name="Van De Geest H."/>
            <person name="Schijlen E."/>
            <person name="Hofte M."/>
            <person name="De Saeger S."/>
            <person name="Haesaert G."/>
            <person name="Waalwijk C."/>
            <person name="Van Der Lee T."/>
        </authorList>
    </citation>
    <scope>NUCLEOTIDE SEQUENCE [LARGE SCALE GENOMIC DNA]</scope>
    <source>
        <strain evidence="4 5">2516</strain>
    </source>
</reference>
<dbReference type="AlphaFoldDB" id="A0A1B8AHJ1"/>
<dbReference type="InterPro" id="IPR002110">
    <property type="entry name" value="Ankyrin_rpt"/>
</dbReference>
<dbReference type="SUPFAM" id="SSF48403">
    <property type="entry name" value="Ankyrin repeat"/>
    <property type="match status" value="1"/>
</dbReference>
<proteinExistence type="predicted"/>
<keyword evidence="5" id="KW-1185">Reference proteome</keyword>